<evidence type="ECO:0000256" key="2">
    <source>
        <dbReference type="ARBA" id="ARBA00022694"/>
    </source>
</evidence>
<dbReference type="GO" id="GO:0002143">
    <property type="term" value="P:tRNA wobble position uridine thiolation"/>
    <property type="evidence" value="ECO:0007669"/>
    <property type="project" value="TreeGrafter"/>
</dbReference>
<dbReference type="InterPro" id="IPR014729">
    <property type="entry name" value="Rossmann-like_a/b/a_fold"/>
</dbReference>
<dbReference type="Pfam" id="PF10288">
    <property type="entry name" value="CTU2"/>
    <property type="match status" value="1"/>
</dbReference>
<gene>
    <name evidence="3" type="primary">NCS2</name>
    <name evidence="3" type="synonym">CTU2</name>
    <name evidence="4" type="ORF">B0T19DRAFT_139789</name>
</gene>
<dbReference type="GO" id="GO:0016779">
    <property type="term" value="F:nucleotidyltransferase activity"/>
    <property type="evidence" value="ECO:0007669"/>
    <property type="project" value="UniProtKB-UniRule"/>
</dbReference>
<dbReference type="InterPro" id="IPR019407">
    <property type="entry name" value="CTU2"/>
</dbReference>
<dbReference type="GO" id="GO:0032447">
    <property type="term" value="P:protein urmylation"/>
    <property type="evidence" value="ECO:0007669"/>
    <property type="project" value="UniProtKB-UniRule"/>
</dbReference>
<dbReference type="PANTHER" id="PTHR20882">
    <property type="entry name" value="CYTOPLASMIC TRNA 2-THIOLATION PROTEIN 2"/>
    <property type="match status" value="1"/>
</dbReference>
<name>A0AAE0J0G6_9PEZI</name>
<keyword evidence="5" id="KW-1185">Reference proteome</keyword>
<comment type="function">
    <text evidence="3">Plays a central role in 2-thiolation of mcm(5)S(2)U at tRNA wobble positions of tRNA(Lys), tRNA(Glu) and tRNA(Gln). May act by forming a heterodimer with NCS6 that ligates sulfur from thiocarboxylated URM1 onto the uridine of tRNAs at wobble position. Prior mcm(5) tRNA modification by the elongator complex is required for 2-thiolation. May also be involved in protein urmylation.</text>
</comment>
<reference evidence="4" key="2">
    <citation type="submission" date="2023-06" db="EMBL/GenBank/DDBJ databases">
        <authorList>
            <consortium name="Lawrence Berkeley National Laboratory"/>
            <person name="Haridas S."/>
            <person name="Hensen N."/>
            <person name="Bonometti L."/>
            <person name="Westerberg I."/>
            <person name="Brannstrom I.O."/>
            <person name="Guillou S."/>
            <person name="Cros-Aarteil S."/>
            <person name="Calhoun S."/>
            <person name="Kuo A."/>
            <person name="Mondo S."/>
            <person name="Pangilinan J."/>
            <person name="Riley R."/>
            <person name="Labutti K."/>
            <person name="Andreopoulos B."/>
            <person name="Lipzen A."/>
            <person name="Chen C."/>
            <person name="Yanf M."/>
            <person name="Daum C."/>
            <person name="Ng V."/>
            <person name="Clum A."/>
            <person name="Steindorff A."/>
            <person name="Ohm R."/>
            <person name="Martin F."/>
            <person name="Silar P."/>
            <person name="Natvig D."/>
            <person name="Lalanne C."/>
            <person name="Gautier V."/>
            <person name="Ament-Velasquez S.L."/>
            <person name="Kruys A."/>
            <person name="Hutchinson M.I."/>
            <person name="Powell A.J."/>
            <person name="Barry K."/>
            <person name="Miller A.N."/>
            <person name="Grigoriev I.V."/>
            <person name="Debuchy R."/>
            <person name="Gladieux P."/>
            <person name="Thoren M.H."/>
            <person name="Johannesson H."/>
        </authorList>
    </citation>
    <scope>NUCLEOTIDE SEQUENCE</scope>
    <source>
        <strain evidence="4">SMH4131-1</strain>
    </source>
</reference>
<dbReference type="PANTHER" id="PTHR20882:SF14">
    <property type="entry name" value="CYTOPLASMIC TRNA 2-THIOLATION PROTEIN 2"/>
    <property type="match status" value="1"/>
</dbReference>
<dbReference type="HAMAP" id="MF_03054">
    <property type="entry name" value="CTU2"/>
    <property type="match status" value="1"/>
</dbReference>
<dbReference type="AlphaFoldDB" id="A0AAE0J0G6"/>
<comment type="subcellular location">
    <subcellularLocation>
        <location evidence="3">Cytoplasm</location>
    </subcellularLocation>
</comment>
<dbReference type="Proteomes" id="UP001286456">
    <property type="component" value="Unassembled WGS sequence"/>
</dbReference>
<sequence>MASETPPVAPRRCTKCRVQEATLDSRSQAVCGDCFAKHVSTKCIKQIATLGKETRSPLGPSTGTGPPPTARRGYLLGLSLGVSSTVLVDLLNDNVDFQLSRGRAAPFDLVAVHVDASPLTTNTQQTTTTAAEETLESYRARYPRFTFLCIPLTSALTLPTIDWSTLPALDKTQPADVQLQSLFAALPSTTARADMQRILTRHVLIAAARAHDCSTLLLGHSTTALAELTLAEAAKGRGFALPWQINDGAYAVVDYPPSSPSPSPSTSTTPTTILIHHPLRDLLRKELATYASHLTTPPLTDLIPPTADLSNAPVVSHKDLTIEEVMLRYFADVEENYPSVVANVARTTGKLVRIGAEARCGVCSMPLDEQGDERWRGELGDPVLREGVAGRLCYGCERSTRG</sequence>
<reference evidence="4" key="1">
    <citation type="journal article" date="2023" name="Mol. Phylogenet. Evol.">
        <title>Genome-scale phylogeny and comparative genomics of the fungal order Sordariales.</title>
        <authorList>
            <person name="Hensen N."/>
            <person name="Bonometti L."/>
            <person name="Westerberg I."/>
            <person name="Brannstrom I.O."/>
            <person name="Guillou S."/>
            <person name="Cros-Aarteil S."/>
            <person name="Calhoun S."/>
            <person name="Haridas S."/>
            <person name="Kuo A."/>
            <person name="Mondo S."/>
            <person name="Pangilinan J."/>
            <person name="Riley R."/>
            <person name="LaButti K."/>
            <person name="Andreopoulos B."/>
            <person name="Lipzen A."/>
            <person name="Chen C."/>
            <person name="Yan M."/>
            <person name="Daum C."/>
            <person name="Ng V."/>
            <person name="Clum A."/>
            <person name="Steindorff A."/>
            <person name="Ohm R.A."/>
            <person name="Martin F."/>
            <person name="Silar P."/>
            <person name="Natvig D.O."/>
            <person name="Lalanne C."/>
            <person name="Gautier V."/>
            <person name="Ament-Velasquez S.L."/>
            <person name="Kruys A."/>
            <person name="Hutchinson M.I."/>
            <person name="Powell A.J."/>
            <person name="Barry K."/>
            <person name="Miller A.N."/>
            <person name="Grigoriev I.V."/>
            <person name="Debuchy R."/>
            <person name="Gladieux P."/>
            <person name="Hiltunen Thoren M."/>
            <person name="Johannesson H."/>
        </authorList>
    </citation>
    <scope>NUCLEOTIDE SEQUENCE</scope>
    <source>
        <strain evidence="4">SMH4131-1</strain>
    </source>
</reference>
<accession>A0AAE0J0G6</accession>
<dbReference type="GO" id="GO:0016783">
    <property type="term" value="F:sulfurtransferase activity"/>
    <property type="evidence" value="ECO:0007669"/>
    <property type="project" value="TreeGrafter"/>
</dbReference>
<dbReference type="GO" id="GO:0000049">
    <property type="term" value="F:tRNA binding"/>
    <property type="evidence" value="ECO:0007669"/>
    <property type="project" value="InterPro"/>
</dbReference>
<keyword evidence="2 3" id="KW-0819">tRNA processing</keyword>
<organism evidence="4 5">
    <name type="scientific">Cercophora scortea</name>
    <dbReference type="NCBI Taxonomy" id="314031"/>
    <lineage>
        <taxon>Eukaryota</taxon>
        <taxon>Fungi</taxon>
        <taxon>Dikarya</taxon>
        <taxon>Ascomycota</taxon>
        <taxon>Pezizomycotina</taxon>
        <taxon>Sordariomycetes</taxon>
        <taxon>Sordariomycetidae</taxon>
        <taxon>Sordariales</taxon>
        <taxon>Lasiosphaeriaceae</taxon>
        <taxon>Cercophora</taxon>
    </lineage>
</organism>
<evidence type="ECO:0000256" key="1">
    <source>
        <dbReference type="ARBA" id="ARBA00022490"/>
    </source>
</evidence>
<dbReference type="EMBL" id="JAUEPO010000002">
    <property type="protein sequence ID" value="KAK3333876.1"/>
    <property type="molecule type" value="Genomic_DNA"/>
</dbReference>
<comment type="caution">
    <text evidence="4">The sequence shown here is derived from an EMBL/GenBank/DDBJ whole genome shotgun (WGS) entry which is preliminary data.</text>
</comment>
<evidence type="ECO:0000313" key="4">
    <source>
        <dbReference type="EMBL" id="KAK3333876.1"/>
    </source>
</evidence>
<dbReference type="Gene3D" id="3.40.50.620">
    <property type="entry name" value="HUPs"/>
    <property type="match status" value="1"/>
</dbReference>
<evidence type="ECO:0000313" key="5">
    <source>
        <dbReference type="Proteomes" id="UP001286456"/>
    </source>
</evidence>
<comment type="similarity">
    <text evidence="3">Belongs to the CTU2/NCS2 family.</text>
</comment>
<evidence type="ECO:0000256" key="3">
    <source>
        <dbReference type="HAMAP-Rule" id="MF_03054"/>
    </source>
</evidence>
<proteinExistence type="inferred from homology"/>
<protein>
    <recommendedName>
        <fullName evidence="3">Cytoplasmic tRNA 2-thiolation protein 2</fullName>
    </recommendedName>
</protein>
<dbReference type="SUPFAM" id="SSF52402">
    <property type="entry name" value="Adenine nucleotide alpha hydrolases-like"/>
    <property type="match status" value="1"/>
</dbReference>
<keyword evidence="1 3" id="KW-0963">Cytoplasm</keyword>
<comment type="pathway">
    <text evidence="3">tRNA modification; 5-methoxycarbonylmethyl-2-thiouridine-tRNA biosynthesis.</text>
</comment>
<dbReference type="GO" id="GO:0005829">
    <property type="term" value="C:cytosol"/>
    <property type="evidence" value="ECO:0007669"/>
    <property type="project" value="TreeGrafter"/>
</dbReference>